<evidence type="ECO:0000313" key="7">
    <source>
        <dbReference type="Proteomes" id="UP000249304"/>
    </source>
</evidence>
<dbReference type="SUPFAM" id="SSF46785">
    <property type="entry name" value="Winged helix' DNA-binding domain"/>
    <property type="match status" value="1"/>
</dbReference>
<dbReference type="Pfam" id="PF00392">
    <property type="entry name" value="GntR"/>
    <property type="match status" value="1"/>
</dbReference>
<evidence type="ECO:0000256" key="2">
    <source>
        <dbReference type="ARBA" id="ARBA00023015"/>
    </source>
</evidence>
<dbReference type="PANTHER" id="PTHR46577">
    <property type="entry name" value="HTH-TYPE TRANSCRIPTIONAL REGULATORY PROTEIN GABR"/>
    <property type="match status" value="1"/>
</dbReference>
<evidence type="ECO:0000313" key="6">
    <source>
        <dbReference type="EMBL" id="PZG06771.1"/>
    </source>
</evidence>
<keyword evidence="7" id="KW-1185">Reference proteome</keyword>
<evidence type="ECO:0000256" key="3">
    <source>
        <dbReference type="ARBA" id="ARBA00023125"/>
    </source>
</evidence>
<protein>
    <submittedName>
        <fullName evidence="6">GntR family transcriptional regulator</fullName>
    </submittedName>
</protein>
<comment type="caution">
    <text evidence="6">The sequence shown here is derived from an EMBL/GenBank/DDBJ whole genome shotgun (WGS) entry which is preliminary data.</text>
</comment>
<dbReference type="Gene3D" id="1.10.10.10">
    <property type="entry name" value="Winged helix-like DNA-binding domain superfamily/Winged helix DNA-binding domain"/>
    <property type="match status" value="1"/>
</dbReference>
<keyword evidence="4" id="KW-0804">Transcription</keyword>
<dbReference type="GO" id="GO:0003677">
    <property type="term" value="F:DNA binding"/>
    <property type="evidence" value="ECO:0007669"/>
    <property type="project" value="UniProtKB-KW"/>
</dbReference>
<dbReference type="InterPro" id="IPR000524">
    <property type="entry name" value="Tscrpt_reg_HTH_GntR"/>
</dbReference>
<dbReference type="InterPro" id="IPR036390">
    <property type="entry name" value="WH_DNA-bd_sf"/>
</dbReference>
<dbReference type="InterPro" id="IPR036388">
    <property type="entry name" value="WH-like_DNA-bd_sf"/>
</dbReference>
<dbReference type="PANTHER" id="PTHR46577:SF1">
    <property type="entry name" value="HTH-TYPE TRANSCRIPTIONAL REGULATORY PROTEIN GABR"/>
    <property type="match status" value="1"/>
</dbReference>
<dbReference type="InterPro" id="IPR051446">
    <property type="entry name" value="HTH_trans_reg/aminotransferase"/>
</dbReference>
<evidence type="ECO:0000259" key="5">
    <source>
        <dbReference type="PROSITE" id="PS50949"/>
    </source>
</evidence>
<dbReference type="Proteomes" id="UP000249304">
    <property type="component" value="Unassembled WGS sequence"/>
</dbReference>
<gene>
    <name evidence="6" type="ORF">C1J01_41995</name>
</gene>
<dbReference type="OrthoDB" id="3192286at2"/>
<sequence length="72" mass="7618">MASELRDSIRGGRLAPGTRLPATRDLAADLQVSRGVVVEAYEQLVAEGFLVSQVGAGTRVAPKNASRRTPAR</sequence>
<keyword evidence="3" id="KW-0238">DNA-binding</keyword>
<keyword evidence="2" id="KW-0805">Transcription regulation</keyword>
<evidence type="ECO:0000256" key="4">
    <source>
        <dbReference type="ARBA" id="ARBA00023163"/>
    </source>
</evidence>
<proteinExistence type="predicted"/>
<feature type="domain" description="HTH gntR-type" evidence="5">
    <location>
        <begin position="1"/>
        <end position="63"/>
    </location>
</feature>
<keyword evidence="1" id="KW-0663">Pyridoxal phosphate</keyword>
<dbReference type="PROSITE" id="PS50949">
    <property type="entry name" value="HTH_GNTR"/>
    <property type="match status" value="1"/>
</dbReference>
<dbReference type="PRINTS" id="PR00035">
    <property type="entry name" value="HTHGNTR"/>
</dbReference>
<organism evidence="6 7">
    <name type="scientific">Nonomuraea aridisoli</name>
    <dbReference type="NCBI Taxonomy" id="2070368"/>
    <lineage>
        <taxon>Bacteria</taxon>
        <taxon>Bacillati</taxon>
        <taxon>Actinomycetota</taxon>
        <taxon>Actinomycetes</taxon>
        <taxon>Streptosporangiales</taxon>
        <taxon>Streptosporangiaceae</taxon>
        <taxon>Nonomuraea</taxon>
    </lineage>
</organism>
<dbReference type="SMART" id="SM00345">
    <property type="entry name" value="HTH_GNTR"/>
    <property type="match status" value="1"/>
</dbReference>
<name>A0A2W2D919_9ACTN</name>
<reference evidence="6 7" key="1">
    <citation type="submission" date="2018-01" db="EMBL/GenBank/DDBJ databases">
        <title>Draft genome sequence of Nonomuraea sp. KC333.</title>
        <authorList>
            <person name="Sahin N."/>
            <person name="Saygin H."/>
            <person name="Ay H."/>
        </authorList>
    </citation>
    <scope>NUCLEOTIDE SEQUENCE [LARGE SCALE GENOMIC DNA]</scope>
    <source>
        <strain evidence="6 7">KC333</strain>
    </source>
</reference>
<dbReference type="CDD" id="cd07377">
    <property type="entry name" value="WHTH_GntR"/>
    <property type="match status" value="1"/>
</dbReference>
<dbReference type="GO" id="GO:0003700">
    <property type="term" value="F:DNA-binding transcription factor activity"/>
    <property type="evidence" value="ECO:0007669"/>
    <property type="project" value="InterPro"/>
</dbReference>
<evidence type="ECO:0000256" key="1">
    <source>
        <dbReference type="ARBA" id="ARBA00022898"/>
    </source>
</evidence>
<dbReference type="EMBL" id="POUD01000320">
    <property type="protein sequence ID" value="PZG06771.1"/>
    <property type="molecule type" value="Genomic_DNA"/>
</dbReference>
<accession>A0A2W2D919</accession>
<feature type="non-terminal residue" evidence="6">
    <location>
        <position position="72"/>
    </location>
</feature>
<dbReference type="AlphaFoldDB" id="A0A2W2D919"/>